<feature type="domain" description="Pyruvate:ferredoxin oxidoreductase core" evidence="3">
    <location>
        <begin position="249"/>
        <end position="343"/>
    </location>
</feature>
<evidence type="ECO:0000256" key="1">
    <source>
        <dbReference type="ARBA" id="ARBA00023002"/>
    </source>
</evidence>
<sequence length="356" mass="38101">MAQKVLMKGNEAMAEAAMRAGCRFFFGYPITPQTEVAAYMAKNMPKVGGTYLQAESEVAAINMVYGAAAAGARVMTSSSSPGISLKSEGISYMAGADLPGVIINVQRGGPGLGSIQPSQADYWQATKATGHGDFQIVVYAPSTVQEMADYAFAAFDTADKYRVPVMIMADGLLGQMMEPVVLPEARSMDELPAKPWATCGHGMARPHNVVNSLYLTAEDLDALNRERYERYAVIKENEQEAECYRTEDADIVLVAYGASARIARSAVNAARDAGIKAGLVRPITLWPFPERAVGAQVDGAKAFLVVEMSMGQMVEDVRLVVEGRVPVEFYGRAGGVIPTPDEVLAAIVALNEKVGE</sequence>
<evidence type="ECO:0000259" key="3">
    <source>
        <dbReference type="Pfam" id="PF17147"/>
    </source>
</evidence>
<dbReference type="Pfam" id="PF17147">
    <property type="entry name" value="PFOR_II"/>
    <property type="match status" value="1"/>
</dbReference>
<dbReference type="CDD" id="cd07034">
    <property type="entry name" value="TPP_PYR_PFOR_IOR-alpha_like"/>
    <property type="match status" value="1"/>
</dbReference>
<evidence type="ECO:0000259" key="2">
    <source>
        <dbReference type="Pfam" id="PF01855"/>
    </source>
</evidence>
<feature type="domain" description="Pyruvate flavodoxin/ferredoxin oxidoreductase pyrimidine binding" evidence="2">
    <location>
        <begin position="15"/>
        <end position="194"/>
    </location>
</feature>
<organism evidence="4 5">
    <name type="scientific">Adlercreutzia mucosicola</name>
    <dbReference type="NCBI Taxonomy" id="580026"/>
    <lineage>
        <taxon>Bacteria</taxon>
        <taxon>Bacillati</taxon>
        <taxon>Actinomycetota</taxon>
        <taxon>Coriobacteriia</taxon>
        <taxon>Eggerthellales</taxon>
        <taxon>Eggerthellaceae</taxon>
        <taxon>Adlercreutzia</taxon>
    </lineage>
</organism>
<dbReference type="AlphaFoldDB" id="A0A6N8JJ36"/>
<reference evidence="4 5" key="1">
    <citation type="submission" date="2019-12" db="EMBL/GenBank/DDBJ databases">
        <title>Microbes associate with the intestines of laboratory mice.</title>
        <authorList>
            <person name="Navarre W."/>
            <person name="Wong E."/>
        </authorList>
    </citation>
    <scope>NUCLEOTIDE SEQUENCE [LARGE SCALE GENOMIC DNA]</scope>
    <source>
        <strain evidence="4 5">NM66_B29</strain>
    </source>
</reference>
<accession>A0A6N8JJ36</accession>
<dbReference type="InterPro" id="IPR033412">
    <property type="entry name" value="PFOR_II"/>
</dbReference>
<name>A0A6N8JJ36_9ACTN</name>
<dbReference type="PANTHER" id="PTHR43088:SF1">
    <property type="entry name" value="SUBUNIT OF PYRUVATE:FLAVODOXIN OXIDOREDUCTASE"/>
    <property type="match status" value="1"/>
</dbReference>
<evidence type="ECO:0000313" key="5">
    <source>
        <dbReference type="Proteomes" id="UP000463388"/>
    </source>
</evidence>
<comment type="caution">
    <text evidence="4">The sequence shown here is derived from an EMBL/GenBank/DDBJ whole genome shotgun (WGS) entry which is preliminary data.</text>
</comment>
<dbReference type="RefSeq" id="WP_160344077.1">
    <property type="nucleotide sequence ID" value="NZ_WSRR01000001.1"/>
</dbReference>
<dbReference type="EMBL" id="WSRR01000001">
    <property type="protein sequence ID" value="MVX59868.1"/>
    <property type="molecule type" value="Genomic_DNA"/>
</dbReference>
<dbReference type="Gene3D" id="3.40.50.920">
    <property type="match status" value="1"/>
</dbReference>
<dbReference type="OrthoDB" id="9794954at2"/>
<dbReference type="InterPro" id="IPR009014">
    <property type="entry name" value="Transketo_C/PFOR_II"/>
</dbReference>
<dbReference type="GO" id="GO:0000287">
    <property type="term" value="F:magnesium ion binding"/>
    <property type="evidence" value="ECO:0007669"/>
    <property type="project" value="UniProtKB-ARBA"/>
</dbReference>
<dbReference type="GO" id="GO:0016491">
    <property type="term" value="F:oxidoreductase activity"/>
    <property type="evidence" value="ECO:0007669"/>
    <property type="project" value="UniProtKB-KW"/>
</dbReference>
<protein>
    <submittedName>
        <fullName evidence="4">3-methyl-2-oxobutanoate dehydrogenase subunit VorB</fullName>
    </submittedName>
</protein>
<dbReference type="InterPro" id="IPR029061">
    <property type="entry name" value="THDP-binding"/>
</dbReference>
<dbReference type="PANTHER" id="PTHR43088">
    <property type="entry name" value="SUBUNIT OF PYRUVATE:FLAVODOXIN OXIDOREDUCTASE-RELATED"/>
    <property type="match status" value="1"/>
</dbReference>
<dbReference type="InterPro" id="IPR002880">
    <property type="entry name" value="Pyrv_Fd/Flavodoxin_OxRdtase_N"/>
</dbReference>
<dbReference type="Pfam" id="PF01855">
    <property type="entry name" value="POR_N"/>
    <property type="match status" value="1"/>
</dbReference>
<dbReference type="Proteomes" id="UP000463388">
    <property type="component" value="Unassembled WGS sequence"/>
</dbReference>
<dbReference type="SUPFAM" id="SSF52922">
    <property type="entry name" value="TK C-terminal domain-like"/>
    <property type="match status" value="1"/>
</dbReference>
<gene>
    <name evidence="4" type="primary">vorB</name>
    <name evidence="4" type="ORF">GKZ27_00025</name>
</gene>
<dbReference type="SUPFAM" id="SSF52518">
    <property type="entry name" value="Thiamin diphosphate-binding fold (THDP-binding)"/>
    <property type="match status" value="1"/>
</dbReference>
<dbReference type="NCBIfam" id="NF005507">
    <property type="entry name" value="PRK07119.1"/>
    <property type="match status" value="1"/>
</dbReference>
<dbReference type="Gene3D" id="3.40.50.970">
    <property type="match status" value="1"/>
</dbReference>
<evidence type="ECO:0000313" key="4">
    <source>
        <dbReference type="EMBL" id="MVX59868.1"/>
    </source>
</evidence>
<dbReference type="InterPro" id="IPR052368">
    <property type="entry name" value="2-oxoacid_oxidoreductase"/>
</dbReference>
<keyword evidence="5" id="KW-1185">Reference proteome</keyword>
<proteinExistence type="predicted"/>
<keyword evidence="1" id="KW-0560">Oxidoreductase</keyword>